<dbReference type="EMBL" id="JANUAU010000013">
    <property type="protein sequence ID" value="MCS3679174.1"/>
    <property type="molecule type" value="Genomic_DNA"/>
</dbReference>
<dbReference type="AlphaFoldDB" id="A0A9X2PZ08"/>
<accession>A0A9X2PZ08</accession>
<sequence>MNMISRYFQCVNLNVMPFPDFPKQFLYPFANVATKDLLYLGAHTR</sequence>
<name>A0A9X2PZ08_9BACT</name>
<protein>
    <submittedName>
        <fullName evidence="1">Uncharacterized protein</fullName>
    </submittedName>
</protein>
<gene>
    <name evidence="1" type="ORF">GGP71_003123</name>
</gene>
<evidence type="ECO:0000313" key="2">
    <source>
        <dbReference type="Proteomes" id="UP001155027"/>
    </source>
</evidence>
<comment type="caution">
    <text evidence="1">The sequence shown here is derived from an EMBL/GenBank/DDBJ whole genome shotgun (WGS) entry which is preliminary data.</text>
</comment>
<proteinExistence type="predicted"/>
<reference evidence="1" key="1">
    <citation type="submission" date="2022-08" db="EMBL/GenBank/DDBJ databases">
        <title>Genomic Encyclopedia of Type Strains, Phase V (KMG-V): Genome sequencing to study the core and pangenomes of soil and plant-associated prokaryotes.</title>
        <authorList>
            <person name="Whitman W."/>
        </authorList>
    </citation>
    <scope>NUCLEOTIDE SEQUENCE</scope>
    <source>
        <strain evidence="1">0</strain>
    </source>
</reference>
<evidence type="ECO:0000313" key="1">
    <source>
        <dbReference type="EMBL" id="MCS3679174.1"/>
    </source>
</evidence>
<dbReference type="Proteomes" id="UP001155027">
    <property type="component" value="Unassembled WGS sequence"/>
</dbReference>
<organism evidence="1 2">
    <name type="scientific">Salinibacter ruber</name>
    <dbReference type="NCBI Taxonomy" id="146919"/>
    <lineage>
        <taxon>Bacteria</taxon>
        <taxon>Pseudomonadati</taxon>
        <taxon>Rhodothermota</taxon>
        <taxon>Rhodothermia</taxon>
        <taxon>Rhodothermales</taxon>
        <taxon>Salinibacteraceae</taxon>
        <taxon>Salinibacter</taxon>
    </lineage>
</organism>